<dbReference type="AlphaFoldDB" id="A0AAD2GS42"/>
<evidence type="ECO:0000256" key="3">
    <source>
        <dbReference type="ARBA" id="ARBA00022448"/>
    </source>
</evidence>
<reference evidence="9" key="1">
    <citation type="submission" date="2023-11" db="EMBL/GenBank/DDBJ databases">
        <authorList>
            <person name="De Vega J J."/>
            <person name="De Vega J J."/>
        </authorList>
    </citation>
    <scope>NUCLEOTIDE SEQUENCE</scope>
</reference>
<organism evidence="9 10">
    <name type="scientific">Mycena citricolor</name>
    <dbReference type="NCBI Taxonomy" id="2018698"/>
    <lineage>
        <taxon>Eukaryota</taxon>
        <taxon>Fungi</taxon>
        <taxon>Dikarya</taxon>
        <taxon>Basidiomycota</taxon>
        <taxon>Agaricomycotina</taxon>
        <taxon>Agaricomycetes</taxon>
        <taxon>Agaricomycetidae</taxon>
        <taxon>Agaricales</taxon>
        <taxon>Marasmiineae</taxon>
        <taxon>Mycenaceae</taxon>
        <taxon>Mycena</taxon>
    </lineage>
</organism>
<dbReference type="PANTHER" id="PTHR10332">
    <property type="entry name" value="EQUILIBRATIVE NUCLEOSIDE TRANSPORTER"/>
    <property type="match status" value="1"/>
</dbReference>
<feature type="transmembrane region" description="Helical" evidence="8">
    <location>
        <begin position="167"/>
        <end position="187"/>
    </location>
</feature>
<dbReference type="PRINTS" id="PR01130">
    <property type="entry name" value="DERENTRNSPRT"/>
</dbReference>
<evidence type="ECO:0000256" key="7">
    <source>
        <dbReference type="SAM" id="MobiDB-lite"/>
    </source>
</evidence>
<keyword evidence="5 8" id="KW-1133">Transmembrane helix</keyword>
<feature type="transmembrane region" description="Helical" evidence="8">
    <location>
        <begin position="497"/>
        <end position="520"/>
    </location>
</feature>
<evidence type="ECO:0000256" key="5">
    <source>
        <dbReference type="ARBA" id="ARBA00022989"/>
    </source>
</evidence>
<dbReference type="EMBL" id="CAVNYO010000018">
    <property type="protein sequence ID" value="CAK5262471.1"/>
    <property type="molecule type" value="Genomic_DNA"/>
</dbReference>
<keyword evidence="6 8" id="KW-0472">Membrane</keyword>
<dbReference type="GO" id="GO:0000329">
    <property type="term" value="C:fungal-type vacuole membrane"/>
    <property type="evidence" value="ECO:0007669"/>
    <property type="project" value="TreeGrafter"/>
</dbReference>
<sequence length="533" mass="57482">MSSSSALYRPISSDPEAEEIRDEVETVPVPGSALYLRFFASGAFADSNEALKNWWIIESNGFILFLEPRRCSRGTVWSALEAARRRELICACSDDNCLPLLSLSSARLPDPRGGHIIHLLLIHVLQLHLPRKGHRDLQAGVCLCTPPGASPVATHDIFHQTSPSRRVSFSTLALAVLTMLLTLSTFTRDVTPAVFFAFVLANGILQASFGAHLQTAIIVIASLFGPAAVQATMAGQAGVAVAVSSVQFLSALAFVWGQSPKSLETYVSDGEPEARSAMIFFGLSTVFLVFTVAANAWLVNMPAYRTIAGSLEHRKDGTGSADELRGLVSSGRVELVEEKGHLIRIAKVNAPYELAVCCVFLVTLACFPAITTSVMPTNPKTHPLLFSALHFLIFNVGDFGGRYLCSFPRLLIWSANRLLTLSFARALFVPLFLMCNVQSHPGATNPSAPIINSDVMFFLLLLLFGVSNGYVSSLCLMAAPSLEHNPRLRGRKEDVDVAATVATFCTVGGLVLGSFASFAVRAAVCECNPFTEQ</sequence>
<gene>
    <name evidence="9" type="ORF">MYCIT1_LOCUS1219</name>
</gene>
<dbReference type="GO" id="GO:0005886">
    <property type="term" value="C:plasma membrane"/>
    <property type="evidence" value="ECO:0007669"/>
    <property type="project" value="TreeGrafter"/>
</dbReference>
<dbReference type="Pfam" id="PF01733">
    <property type="entry name" value="Nucleoside_tran"/>
    <property type="match status" value="1"/>
</dbReference>
<name>A0AAD2GS42_9AGAR</name>
<evidence type="ECO:0000256" key="2">
    <source>
        <dbReference type="ARBA" id="ARBA00007965"/>
    </source>
</evidence>
<feature type="transmembrane region" description="Helical" evidence="8">
    <location>
        <begin position="417"/>
        <end position="435"/>
    </location>
</feature>
<feature type="region of interest" description="Disordered" evidence="7">
    <location>
        <begin position="1"/>
        <end position="23"/>
    </location>
</feature>
<accession>A0AAD2GS42</accession>
<evidence type="ECO:0000256" key="6">
    <source>
        <dbReference type="ARBA" id="ARBA00023136"/>
    </source>
</evidence>
<feature type="transmembrane region" description="Helical" evidence="8">
    <location>
        <begin position="277"/>
        <end position="298"/>
    </location>
</feature>
<comment type="subcellular location">
    <subcellularLocation>
        <location evidence="1">Membrane</location>
        <topology evidence="1">Multi-pass membrane protein</topology>
    </subcellularLocation>
</comment>
<dbReference type="InterPro" id="IPR002259">
    <property type="entry name" value="Eqnu_transpt"/>
</dbReference>
<feature type="transmembrane region" description="Helical" evidence="8">
    <location>
        <begin position="352"/>
        <end position="371"/>
    </location>
</feature>
<keyword evidence="10" id="KW-1185">Reference proteome</keyword>
<protein>
    <recommendedName>
        <fullName evidence="11">Nucleoside transporter</fullName>
    </recommendedName>
</protein>
<dbReference type="GO" id="GO:0015205">
    <property type="term" value="F:nucleobase transmembrane transporter activity"/>
    <property type="evidence" value="ECO:0007669"/>
    <property type="project" value="TreeGrafter"/>
</dbReference>
<proteinExistence type="inferred from homology"/>
<comment type="similarity">
    <text evidence="2">Belongs to the SLC29A/ENT transporter (TC 2.A.57) family.</text>
</comment>
<evidence type="ECO:0000256" key="4">
    <source>
        <dbReference type="ARBA" id="ARBA00022692"/>
    </source>
</evidence>
<keyword evidence="3" id="KW-0813">Transport</keyword>
<evidence type="ECO:0008006" key="11">
    <source>
        <dbReference type="Google" id="ProtNLM"/>
    </source>
</evidence>
<dbReference type="PANTHER" id="PTHR10332:SF88">
    <property type="entry name" value="EQUILIBRATIVE NUCLEOSIDE TRANSPORTER 1, ISOFORM A"/>
    <property type="match status" value="1"/>
</dbReference>
<keyword evidence="4 8" id="KW-0812">Transmembrane</keyword>
<evidence type="ECO:0000313" key="10">
    <source>
        <dbReference type="Proteomes" id="UP001295794"/>
    </source>
</evidence>
<feature type="transmembrane region" description="Helical" evidence="8">
    <location>
        <begin position="455"/>
        <end position="476"/>
    </location>
</feature>
<feature type="transmembrane region" description="Helical" evidence="8">
    <location>
        <begin position="193"/>
        <end position="225"/>
    </location>
</feature>
<dbReference type="GO" id="GO:0034257">
    <property type="term" value="F:nicotinamide riboside transmembrane transporter activity"/>
    <property type="evidence" value="ECO:0007669"/>
    <property type="project" value="TreeGrafter"/>
</dbReference>
<evidence type="ECO:0000313" key="9">
    <source>
        <dbReference type="EMBL" id="CAK5262471.1"/>
    </source>
</evidence>
<evidence type="ECO:0000256" key="1">
    <source>
        <dbReference type="ARBA" id="ARBA00004141"/>
    </source>
</evidence>
<evidence type="ECO:0000256" key="8">
    <source>
        <dbReference type="SAM" id="Phobius"/>
    </source>
</evidence>
<comment type="caution">
    <text evidence="9">The sequence shown here is derived from an EMBL/GenBank/DDBJ whole genome shotgun (WGS) entry which is preliminary data.</text>
</comment>
<dbReference type="Proteomes" id="UP001295794">
    <property type="component" value="Unassembled WGS sequence"/>
</dbReference>
<feature type="transmembrane region" description="Helical" evidence="8">
    <location>
        <begin position="237"/>
        <end position="257"/>
    </location>
</feature>
<feature type="transmembrane region" description="Helical" evidence="8">
    <location>
        <begin position="383"/>
        <end position="405"/>
    </location>
</feature>